<dbReference type="PANTHER" id="PTHR30482:SF4">
    <property type="entry name" value="SLR1201 PROTEIN"/>
    <property type="match status" value="1"/>
</dbReference>
<feature type="transmembrane region" description="Helical" evidence="1">
    <location>
        <begin position="53"/>
        <end position="70"/>
    </location>
</feature>
<dbReference type="Proteomes" id="UP001139028">
    <property type="component" value="Unassembled WGS sequence"/>
</dbReference>
<dbReference type="EMBL" id="JALBWM010000580">
    <property type="protein sequence ID" value="MCO1337257.1"/>
    <property type="molecule type" value="Genomic_DNA"/>
</dbReference>
<dbReference type="GO" id="GO:0005886">
    <property type="term" value="C:plasma membrane"/>
    <property type="evidence" value="ECO:0007669"/>
    <property type="project" value="TreeGrafter"/>
</dbReference>
<dbReference type="AlphaFoldDB" id="A0A9X2J734"/>
<organism evidence="2 3">
    <name type="scientific">Microbulbifer okhotskensis</name>
    <dbReference type="NCBI Taxonomy" id="2926617"/>
    <lineage>
        <taxon>Bacteria</taxon>
        <taxon>Pseudomonadati</taxon>
        <taxon>Pseudomonadota</taxon>
        <taxon>Gammaproteobacteria</taxon>
        <taxon>Cellvibrionales</taxon>
        <taxon>Microbulbiferaceae</taxon>
        <taxon>Microbulbifer</taxon>
    </lineage>
</organism>
<dbReference type="InterPro" id="IPR043428">
    <property type="entry name" value="LivM-like"/>
</dbReference>
<comment type="caution">
    <text evidence="2">The sequence shown here is derived from an EMBL/GenBank/DDBJ whole genome shotgun (WGS) entry which is preliminary data.</text>
</comment>
<keyword evidence="1" id="KW-0812">Transmembrane</keyword>
<keyword evidence="3" id="KW-1185">Reference proteome</keyword>
<proteinExistence type="predicted"/>
<dbReference type="GO" id="GO:0015658">
    <property type="term" value="F:branched-chain amino acid transmembrane transporter activity"/>
    <property type="evidence" value="ECO:0007669"/>
    <property type="project" value="InterPro"/>
</dbReference>
<keyword evidence="1" id="KW-0472">Membrane</keyword>
<dbReference type="PANTHER" id="PTHR30482">
    <property type="entry name" value="HIGH-AFFINITY BRANCHED-CHAIN AMINO ACID TRANSPORT SYSTEM PERMEASE"/>
    <property type="match status" value="1"/>
</dbReference>
<keyword evidence="1" id="KW-1133">Transmembrane helix</keyword>
<feature type="non-terminal residue" evidence="2">
    <location>
        <position position="1"/>
    </location>
</feature>
<reference evidence="2" key="1">
    <citation type="journal article" date="2022" name="Arch. Microbiol.">
        <title>Microbulbifer okhotskensis sp. nov., isolated from a deep bottom sediment of the Okhotsk Sea.</title>
        <authorList>
            <person name="Romanenko L."/>
            <person name="Kurilenko V."/>
            <person name="Otstavnykh N."/>
            <person name="Velansky P."/>
            <person name="Isaeva M."/>
            <person name="Mikhailov V."/>
        </authorList>
    </citation>
    <scope>NUCLEOTIDE SEQUENCE</scope>
    <source>
        <strain evidence="2">OS29</strain>
    </source>
</reference>
<evidence type="ECO:0000313" key="2">
    <source>
        <dbReference type="EMBL" id="MCO1337257.1"/>
    </source>
</evidence>
<evidence type="ECO:0000256" key="1">
    <source>
        <dbReference type="SAM" id="Phobius"/>
    </source>
</evidence>
<name>A0A9X2J734_9GAMM</name>
<accession>A0A9X2J734</accession>
<feature type="non-terminal residue" evidence="2">
    <location>
        <position position="71"/>
    </location>
</feature>
<sequence length="71" mass="7576">VIAVPLLNLMVPAGHALHVPTYTVTLMGKYLTLALLAVAVDLVWGYLGILTLGHAAFFALGGYAMGMYLMR</sequence>
<protein>
    <submittedName>
        <fullName evidence="2">Urea ABC transporter permease subunit UrtC</fullName>
    </submittedName>
</protein>
<evidence type="ECO:0000313" key="3">
    <source>
        <dbReference type="Proteomes" id="UP001139028"/>
    </source>
</evidence>
<gene>
    <name evidence="2" type="ORF">MO867_23335</name>
</gene>